<dbReference type="Proteomes" id="UP000276133">
    <property type="component" value="Unassembled WGS sequence"/>
</dbReference>
<reference evidence="1 2" key="1">
    <citation type="journal article" date="2018" name="Sci. Rep.">
        <title>Genomic signatures of local adaptation to the degree of environmental predictability in rotifers.</title>
        <authorList>
            <person name="Franch-Gras L."/>
            <person name="Hahn C."/>
            <person name="Garcia-Roger E.M."/>
            <person name="Carmona M.J."/>
            <person name="Serra M."/>
            <person name="Gomez A."/>
        </authorList>
    </citation>
    <scope>NUCLEOTIDE SEQUENCE [LARGE SCALE GENOMIC DNA]</scope>
    <source>
        <strain evidence="1">HYR1</strain>
    </source>
</reference>
<sequence length="80" mass="9447">MKKLFDFKDKHPKDPVLLLKRSKDLLKPFQVTTIDVFVNFCKLFNEKVNMGKQKFLDKNLKIIKNLANYMGKNYRALGIN</sequence>
<gene>
    <name evidence="1" type="ORF">BpHYR1_047486</name>
</gene>
<proteinExistence type="predicted"/>
<evidence type="ECO:0000313" key="2">
    <source>
        <dbReference type="Proteomes" id="UP000276133"/>
    </source>
</evidence>
<evidence type="ECO:0000313" key="1">
    <source>
        <dbReference type="EMBL" id="RNA09828.1"/>
    </source>
</evidence>
<accession>A0A3M7QFU9</accession>
<dbReference type="AlphaFoldDB" id="A0A3M7QFU9"/>
<dbReference type="EMBL" id="REGN01006366">
    <property type="protein sequence ID" value="RNA09828.1"/>
    <property type="molecule type" value="Genomic_DNA"/>
</dbReference>
<name>A0A3M7QFU9_BRAPC</name>
<keyword evidence="2" id="KW-1185">Reference proteome</keyword>
<protein>
    <submittedName>
        <fullName evidence="1">Uncharacterized protein</fullName>
    </submittedName>
</protein>
<organism evidence="1 2">
    <name type="scientific">Brachionus plicatilis</name>
    <name type="common">Marine rotifer</name>
    <name type="synonym">Brachionus muelleri</name>
    <dbReference type="NCBI Taxonomy" id="10195"/>
    <lineage>
        <taxon>Eukaryota</taxon>
        <taxon>Metazoa</taxon>
        <taxon>Spiralia</taxon>
        <taxon>Gnathifera</taxon>
        <taxon>Rotifera</taxon>
        <taxon>Eurotatoria</taxon>
        <taxon>Monogononta</taxon>
        <taxon>Pseudotrocha</taxon>
        <taxon>Ploima</taxon>
        <taxon>Brachionidae</taxon>
        <taxon>Brachionus</taxon>
    </lineage>
</organism>
<comment type="caution">
    <text evidence="1">The sequence shown here is derived from an EMBL/GenBank/DDBJ whole genome shotgun (WGS) entry which is preliminary data.</text>
</comment>